<reference evidence="2 3" key="1">
    <citation type="journal article" date="2019" name="Int. J. Syst. Evol. Microbiol.">
        <title>The Global Catalogue of Microorganisms (GCM) 10K type strain sequencing project: providing services to taxonomists for standard genome sequencing and annotation.</title>
        <authorList>
            <consortium name="The Broad Institute Genomics Platform"/>
            <consortium name="The Broad Institute Genome Sequencing Center for Infectious Disease"/>
            <person name="Wu L."/>
            <person name="Ma J."/>
        </authorList>
    </citation>
    <scope>NUCLEOTIDE SEQUENCE [LARGE SCALE GENOMIC DNA]</scope>
    <source>
        <strain evidence="2 3">DT72</strain>
    </source>
</reference>
<accession>A0ABD5WJF2</accession>
<sequence>MTPVSAEFAREDELVDGENDGDERQVARDERTEQEVYRTLRPDRGEPERPHEREQCRRDSREDAARDDQPVALHEKPVRRSVGPASTLALGV</sequence>
<dbReference type="GeneID" id="79303084"/>
<evidence type="ECO:0000313" key="2">
    <source>
        <dbReference type="EMBL" id="MFC7080298.1"/>
    </source>
</evidence>
<protein>
    <submittedName>
        <fullName evidence="2">Uncharacterized protein</fullName>
    </submittedName>
</protein>
<name>A0ABD5WJF2_9EURY</name>
<evidence type="ECO:0000256" key="1">
    <source>
        <dbReference type="SAM" id="MobiDB-lite"/>
    </source>
</evidence>
<organism evidence="2 3">
    <name type="scientific">Halorussus caseinilyticus</name>
    <dbReference type="NCBI Taxonomy" id="3034025"/>
    <lineage>
        <taxon>Archaea</taxon>
        <taxon>Methanobacteriati</taxon>
        <taxon>Methanobacteriota</taxon>
        <taxon>Stenosarchaea group</taxon>
        <taxon>Halobacteria</taxon>
        <taxon>Halobacteriales</taxon>
        <taxon>Haladaptataceae</taxon>
        <taxon>Halorussus</taxon>
    </lineage>
</organism>
<feature type="compositionally biased region" description="Basic and acidic residues" evidence="1">
    <location>
        <begin position="22"/>
        <end position="78"/>
    </location>
</feature>
<evidence type="ECO:0000313" key="3">
    <source>
        <dbReference type="Proteomes" id="UP001596407"/>
    </source>
</evidence>
<feature type="region of interest" description="Disordered" evidence="1">
    <location>
        <begin position="1"/>
        <end position="92"/>
    </location>
</feature>
<gene>
    <name evidence="2" type="ORF">ACFQJ6_09415</name>
</gene>
<comment type="caution">
    <text evidence="2">The sequence shown here is derived from an EMBL/GenBank/DDBJ whole genome shotgun (WGS) entry which is preliminary data.</text>
</comment>
<proteinExistence type="predicted"/>
<dbReference type="RefSeq" id="WP_276281855.1">
    <property type="nucleotide sequence ID" value="NZ_CP119809.1"/>
</dbReference>
<keyword evidence="3" id="KW-1185">Reference proteome</keyword>
<dbReference type="AlphaFoldDB" id="A0ABD5WJF2"/>
<dbReference type="EMBL" id="JBHSZH010000005">
    <property type="protein sequence ID" value="MFC7080298.1"/>
    <property type="molecule type" value="Genomic_DNA"/>
</dbReference>
<dbReference type="Proteomes" id="UP001596407">
    <property type="component" value="Unassembled WGS sequence"/>
</dbReference>